<dbReference type="STRING" id="118168.MC7420_7632"/>
<dbReference type="EMBL" id="DS989842">
    <property type="protein sequence ID" value="EDX77894.1"/>
    <property type="molecule type" value="Genomic_DNA"/>
</dbReference>
<organism evidence="1 2">
    <name type="scientific">Coleofasciculus chthonoplastes PCC 7420</name>
    <dbReference type="NCBI Taxonomy" id="118168"/>
    <lineage>
        <taxon>Bacteria</taxon>
        <taxon>Bacillati</taxon>
        <taxon>Cyanobacteriota</taxon>
        <taxon>Cyanophyceae</taxon>
        <taxon>Coleofasciculales</taxon>
        <taxon>Coleofasciculaceae</taxon>
        <taxon>Coleofasciculus</taxon>
    </lineage>
</organism>
<dbReference type="OrthoDB" id="422172at2"/>
<dbReference type="PANTHER" id="PTHR46638:SF1">
    <property type="entry name" value="CORRINOID ADENOSYLTRANSFERASE"/>
    <property type="match status" value="1"/>
</dbReference>
<dbReference type="HOGENOM" id="CLU_088595_1_1_3"/>
<dbReference type="NCBIfam" id="NF005648">
    <property type="entry name" value="PRK07414.1"/>
    <property type="match status" value="1"/>
</dbReference>
<dbReference type="AlphaFoldDB" id="B4VIX1"/>
<dbReference type="PIRSF" id="PIRSF015617">
    <property type="entry name" value="Adensltrnsf_CobA"/>
    <property type="match status" value="1"/>
</dbReference>
<evidence type="ECO:0000313" key="1">
    <source>
        <dbReference type="EMBL" id="EDX77894.1"/>
    </source>
</evidence>
<protein>
    <recommendedName>
        <fullName evidence="3">Cob(I)alamin adenosyltransferase</fullName>
    </recommendedName>
</protein>
<proteinExistence type="predicted"/>
<dbReference type="Pfam" id="PF02572">
    <property type="entry name" value="CobA_CobO_BtuR"/>
    <property type="match status" value="1"/>
</dbReference>
<dbReference type="RefSeq" id="WP_006098330.1">
    <property type="nucleotide sequence ID" value="NZ_DS989842.1"/>
</dbReference>
<dbReference type="GO" id="GO:0008817">
    <property type="term" value="F:corrinoid adenosyltransferase activity"/>
    <property type="evidence" value="ECO:0007669"/>
    <property type="project" value="InterPro"/>
</dbReference>
<reference evidence="1 2" key="1">
    <citation type="submission" date="2008-07" db="EMBL/GenBank/DDBJ databases">
        <authorList>
            <person name="Tandeau de Marsac N."/>
            <person name="Ferriera S."/>
            <person name="Johnson J."/>
            <person name="Kravitz S."/>
            <person name="Beeson K."/>
            <person name="Sutton G."/>
            <person name="Rogers Y.-H."/>
            <person name="Friedman R."/>
            <person name="Frazier M."/>
            <person name="Venter J.C."/>
        </authorList>
    </citation>
    <scope>NUCLEOTIDE SEQUENCE [LARGE SCALE GENOMIC DNA]</scope>
    <source>
        <strain evidence="1 2">PCC 7420</strain>
    </source>
</reference>
<name>B4VIX1_9CYAN</name>
<dbReference type="Gene3D" id="3.40.50.300">
    <property type="entry name" value="P-loop containing nucleotide triphosphate hydrolases"/>
    <property type="match status" value="1"/>
</dbReference>
<dbReference type="InterPro" id="IPR003724">
    <property type="entry name" value="CblAdoTrfase_CobA"/>
</dbReference>
<dbReference type="SUPFAM" id="SSF52540">
    <property type="entry name" value="P-loop containing nucleoside triphosphate hydrolases"/>
    <property type="match status" value="1"/>
</dbReference>
<sequence>MVSQLETPTLNSAHHLTYSLEGLVQVFTSSQRSFFTNVIAQGLRIAGQGTPVLVVQFLKGGIGQGHQHPIRLGQYLEWIRCDLPRYIDTPELDEAEHKSLKQLWHHTQQVVYEGKYSVVVLDELSLAINYGLIPLSEVLRFLESRPSSVDIILTGPDMPPELLEVADQITEIRRSHQP</sequence>
<dbReference type="eggNOG" id="COG2109">
    <property type="taxonomic scope" value="Bacteria"/>
</dbReference>
<dbReference type="InterPro" id="IPR027417">
    <property type="entry name" value="P-loop_NTPase"/>
</dbReference>
<dbReference type="Proteomes" id="UP000003835">
    <property type="component" value="Unassembled WGS sequence"/>
</dbReference>
<keyword evidence="2" id="KW-1185">Reference proteome</keyword>
<evidence type="ECO:0000313" key="2">
    <source>
        <dbReference type="Proteomes" id="UP000003835"/>
    </source>
</evidence>
<gene>
    <name evidence="1" type="ORF">MC7420_7632</name>
</gene>
<dbReference type="GO" id="GO:0005524">
    <property type="term" value="F:ATP binding"/>
    <property type="evidence" value="ECO:0007669"/>
    <property type="project" value="InterPro"/>
</dbReference>
<dbReference type="GO" id="GO:0009236">
    <property type="term" value="P:cobalamin biosynthetic process"/>
    <property type="evidence" value="ECO:0007669"/>
    <property type="project" value="InterPro"/>
</dbReference>
<dbReference type="PANTHER" id="PTHR46638">
    <property type="entry name" value="CORRINOID ADENOSYLTRANSFERASE"/>
    <property type="match status" value="1"/>
</dbReference>
<accession>B4VIX1</accession>
<evidence type="ECO:0008006" key="3">
    <source>
        <dbReference type="Google" id="ProtNLM"/>
    </source>
</evidence>